<gene>
    <name evidence="2" type="ORF">LCGC14_0864310</name>
</gene>
<protein>
    <recommendedName>
        <fullName evidence="1">Metallo-beta-lactamase domain-containing protein</fullName>
    </recommendedName>
</protein>
<evidence type="ECO:0000259" key="1">
    <source>
        <dbReference type="SMART" id="SM00849"/>
    </source>
</evidence>
<dbReference type="SMART" id="SM00849">
    <property type="entry name" value="Lactamase_B"/>
    <property type="match status" value="1"/>
</dbReference>
<dbReference type="GO" id="GO:0004521">
    <property type="term" value="F:RNA endonuclease activity"/>
    <property type="evidence" value="ECO:0007669"/>
    <property type="project" value="TreeGrafter"/>
</dbReference>
<dbReference type="Pfam" id="PF00753">
    <property type="entry name" value="Lactamase_B"/>
    <property type="match status" value="1"/>
</dbReference>
<dbReference type="InterPro" id="IPR001279">
    <property type="entry name" value="Metallo-B-lactamas"/>
</dbReference>
<dbReference type="InterPro" id="IPR050698">
    <property type="entry name" value="MBL"/>
</dbReference>
<proteinExistence type="predicted"/>
<name>A0A0F9P6H5_9ZZZZ</name>
<dbReference type="PANTHER" id="PTHR11203:SF37">
    <property type="entry name" value="INTEGRATOR COMPLEX SUBUNIT 11"/>
    <property type="match status" value="1"/>
</dbReference>
<dbReference type="AlphaFoldDB" id="A0A0F9P6H5"/>
<feature type="domain" description="Metallo-beta-lactamase" evidence="1">
    <location>
        <begin position="292"/>
        <end position="509"/>
    </location>
</feature>
<evidence type="ECO:0000313" key="2">
    <source>
        <dbReference type="EMBL" id="KKN27475.1"/>
    </source>
</evidence>
<sequence>MSIEEFVFLKKSIPIVKKEELSSSYKVRSYNTKLKFMEENKIPQKPIQEVLSHFFLENKVISKGTKESISKVIYCIKDRIFIPITKNGREIIIARNKLINYYGWFFFVSGTDPDLKKKKLKKKREPKIEKTISVEAYQFKDLVIPLKQKVNMRSLYRTKEYNKYLNLIKSKQLQQTPMKEVIDDFFLKNELIPLEEKTGIRKIIYYQQEKVIVLKSLIADETYANLETLVKKYGWYFYITGVPVGSSEISIAIDKIDQRFRSDHFSAITVLDENNDLEDIRITIYPIVLKPNHNCHFLGIGGLNILLDCGLSEKDEEKEIEGDFRHVDEYLENLPQFILKAEEEKVKEKSEEVAEIPINKLSNPPKIDAIFISHSHYDHLSGLKELIKSYPEIPVLCSRISLDLFMLRDSNFLKQEQHTEIEQEEYRNIIQNVIYVENGSKIEFKEKNCFLSFFHAGHMPGALMMLAKVNDFKLLYTGDYTYYDITPFAGTHRFLEQISRPIDYLLIDGTSASEDFGNISDQFHSLILFLEQKAEYGDTSLIGADPSSLAISFMLTFWRYFRKLQLRRDYKNRPNIYVDMMVRKNIQVINHRYEYIYGPISRLIRDKANPFNSIKFRWFDHGNLKFLRKKNNIIISHPPDLSYGLIRNIINVVGRNPHNFVFLAGSIHEPPGVDLVEGAEEIEFSETWKMPFRALLLNRFAPHMKIKLHADKNQLREMIKILEPKEVCFFHQSAKKLIEVVEYVRKELGVEKVSLPKKRKLIILN</sequence>
<dbReference type="EMBL" id="LAZR01002634">
    <property type="protein sequence ID" value="KKN27475.1"/>
    <property type="molecule type" value="Genomic_DNA"/>
</dbReference>
<comment type="caution">
    <text evidence="2">The sequence shown here is derived from an EMBL/GenBank/DDBJ whole genome shotgun (WGS) entry which is preliminary data.</text>
</comment>
<dbReference type="Gene3D" id="3.60.15.10">
    <property type="entry name" value="Ribonuclease Z/Hydroxyacylglutathione hydrolase-like"/>
    <property type="match status" value="1"/>
</dbReference>
<dbReference type="InterPro" id="IPR036866">
    <property type="entry name" value="RibonucZ/Hydroxyglut_hydro"/>
</dbReference>
<reference evidence="2" key="1">
    <citation type="journal article" date="2015" name="Nature">
        <title>Complex archaea that bridge the gap between prokaryotes and eukaryotes.</title>
        <authorList>
            <person name="Spang A."/>
            <person name="Saw J.H."/>
            <person name="Jorgensen S.L."/>
            <person name="Zaremba-Niedzwiedzka K."/>
            <person name="Martijn J."/>
            <person name="Lind A.E."/>
            <person name="van Eijk R."/>
            <person name="Schleper C."/>
            <person name="Guy L."/>
            <person name="Ettema T.J."/>
        </authorList>
    </citation>
    <scope>NUCLEOTIDE SEQUENCE</scope>
</reference>
<accession>A0A0F9P6H5</accession>
<organism evidence="2">
    <name type="scientific">marine sediment metagenome</name>
    <dbReference type="NCBI Taxonomy" id="412755"/>
    <lineage>
        <taxon>unclassified sequences</taxon>
        <taxon>metagenomes</taxon>
        <taxon>ecological metagenomes</taxon>
    </lineage>
</organism>
<dbReference type="Gene3D" id="3.40.50.10890">
    <property type="match status" value="1"/>
</dbReference>
<dbReference type="SUPFAM" id="SSF56281">
    <property type="entry name" value="Metallo-hydrolase/oxidoreductase"/>
    <property type="match status" value="1"/>
</dbReference>
<dbReference type="PANTHER" id="PTHR11203">
    <property type="entry name" value="CLEAVAGE AND POLYADENYLATION SPECIFICITY FACTOR FAMILY MEMBER"/>
    <property type="match status" value="1"/>
</dbReference>